<proteinExistence type="predicted"/>
<keyword evidence="3 6" id="KW-1133">Transmembrane helix</keyword>
<dbReference type="AlphaFoldDB" id="A0A2T5J985"/>
<dbReference type="PANTHER" id="PTHR37422">
    <property type="entry name" value="TEICHURONIC ACID BIOSYNTHESIS PROTEIN TUAE"/>
    <property type="match status" value="1"/>
</dbReference>
<feature type="domain" description="O-antigen ligase-related" evidence="7">
    <location>
        <begin position="19"/>
        <end position="157"/>
    </location>
</feature>
<feature type="repeat" description="TPR" evidence="5">
    <location>
        <begin position="325"/>
        <end position="358"/>
    </location>
</feature>
<feature type="transmembrane region" description="Helical" evidence="6">
    <location>
        <begin position="179"/>
        <end position="200"/>
    </location>
</feature>
<feature type="transmembrane region" description="Helical" evidence="6">
    <location>
        <begin position="232"/>
        <end position="253"/>
    </location>
</feature>
<dbReference type="RefSeq" id="WP_107828579.1">
    <property type="nucleotide sequence ID" value="NZ_CP160205.1"/>
</dbReference>
<accession>A0A2T5J985</accession>
<evidence type="ECO:0000259" key="7">
    <source>
        <dbReference type="Pfam" id="PF04932"/>
    </source>
</evidence>
<name>A0A2T5J985_9SPHI</name>
<evidence type="ECO:0000313" key="9">
    <source>
        <dbReference type="Proteomes" id="UP000244168"/>
    </source>
</evidence>
<organism evidence="8 9">
    <name type="scientific">Mucilaginibacter yixingensis</name>
    <dbReference type="NCBI Taxonomy" id="1295612"/>
    <lineage>
        <taxon>Bacteria</taxon>
        <taxon>Pseudomonadati</taxon>
        <taxon>Bacteroidota</taxon>
        <taxon>Sphingobacteriia</taxon>
        <taxon>Sphingobacteriales</taxon>
        <taxon>Sphingobacteriaceae</taxon>
        <taxon>Mucilaginibacter</taxon>
    </lineage>
</organism>
<feature type="transmembrane region" description="Helical" evidence="6">
    <location>
        <begin position="206"/>
        <end position="223"/>
    </location>
</feature>
<dbReference type="GO" id="GO:0016020">
    <property type="term" value="C:membrane"/>
    <property type="evidence" value="ECO:0007669"/>
    <property type="project" value="UniProtKB-SubCell"/>
</dbReference>
<feature type="transmembrane region" description="Helical" evidence="6">
    <location>
        <begin position="141"/>
        <end position="167"/>
    </location>
</feature>
<keyword evidence="2 6" id="KW-0812">Transmembrane</keyword>
<dbReference type="OrthoDB" id="1454576at2"/>
<dbReference type="PROSITE" id="PS50005">
    <property type="entry name" value="TPR"/>
    <property type="match status" value="1"/>
</dbReference>
<dbReference type="Pfam" id="PF04932">
    <property type="entry name" value="Wzy_C"/>
    <property type="match status" value="1"/>
</dbReference>
<dbReference type="InterPro" id="IPR007016">
    <property type="entry name" value="O-antigen_ligase-rel_domated"/>
</dbReference>
<dbReference type="InterPro" id="IPR019734">
    <property type="entry name" value="TPR_rpt"/>
</dbReference>
<keyword evidence="5" id="KW-0802">TPR repeat</keyword>
<evidence type="ECO:0000256" key="6">
    <source>
        <dbReference type="SAM" id="Phobius"/>
    </source>
</evidence>
<evidence type="ECO:0000256" key="4">
    <source>
        <dbReference type="ARBA" id="ARBA00023136"/>
    </source>
</evidence>
<dbReference type="Gene3D" id="1.25.40.10">
    <property type="entry name" value="Tetratricopeptide repeat domain"/>
    <property type="match status" value="1"/>
</dbReference>
<protein>
    <recommendedName>
        <fullName evidence="7">O-antigen ligase-related domain-containing protein</fullName>
    </recommendedName>
</protein>
<evidence type="ECO:0000256" key="2">
    <source>
        <dbReference type="ARBA" id="ARBA00022692"/>
    </source>
</evidence>
<evidence type="ECO:0000313" key="8">
    <source>
        <dbReference type="EMBL" id="PTQ96616.1"/>
    </source>
</evidence>
<feature type="transmembrane region" description="Helical" evidence="6">
    <location>
        <begin position="9"/>
        <end position="28"/>
    </location>
</feature>
<evidence type="ECO:0000256" key="1">
    <source>
        <dbReference type="ARBA" id="ARBA00004141"/>
    </source>
</evidence>
<feature type="transmembrane region" description="Helical" evidence="6">
    <location>
        <begin position="56"/>
        <end position="76"/>
    </location>
</feature>
<gene>
    <name evidence="8" type="ORF">C8P68_104101</name>
</gene>
<dbReference type="InterPro" id="IPR011990">
    <property type="entry name" value="TPR-like_helical_dom_sf"/>
</dbReference>
<evidence type="ECO:0000256" key="3">
    <source>
        <dbReference type="ARBA" id="ARBA00022989"/>
    </source>
</evidence>
<comment type="caution">
    <text evidence="8">The sequence shown here is derived from an EMBL/GenBank/DDBJ whole genome shotgun (WGS) entry which is preliminary data.</text>
</comment>
<dbReference type="SUPFAM" id="SSF48452">
    <property type="entry name" value="TPR-like"/>
    <property type="match status" value="1"/>
</dbReference>
<dbReference type="EMBL" id="QAOQ01000004">
    <property type="protein sequence ID" value="PTQ96616.1"/>
    <property type="molecule type" value="Genomic_DNA"/>
</dbReference>
<sequence>MISNKEKTWAIPVVMGLTLTGFGVAVYFGSRAFALGYLCALCLLLVPKFKQQKAGVWLMGLLVIAALLICSCLIKVDSSLGRVLIYKIAWPMFTEHWLQGIGLHHFNLFYMRYQAHYFATGNYAVKEMLLADNVAYAYNDYFQLMVECGVIGGLLLLFAVWGVYKLLSPVFGNREQATFLELLSAVQLMAMLVAACFTFVFYQWYYLAVLVLCLTICTIGYLSRSALKFKNIWLTGVAGLAALCLIWIGTVALRCYHEEQDFSATKDLAFAGFKNEALADASGQLAHLAGNDHFLTLYGDLLYEMKRYRQAEAIYRQLSKRITYNDLYLKLANCYAMTGQDSLAIAFYQDAVAMVPNRFGSKFDLFKFYLKKHDQVNAVRLSRQILYQPVKIPSAQIDLIKNQTLQLQKEQR</sequence>
<keyword evidence="9" id="KW-1185">Reference proteome</keyword>
<keyword evidence="4 6" id="KW-0472">Membrane</keyword>
<evidence type="ECO:0000256" key="5">
    <source>
        <dbReference type="PROSITE-ProRule" id="PRU00339"/>
    </source>
</evidence>
<dbReference type="PANTHER" id="PTHR37422:SF13">
    <property type="entry name" value="LIPOPOLYSACCHARIDE BIOSYNTHESIS PROTEIN PA4999-RELATED"/>
    <property type="match status" value="1"/>
</dbReference>
<reference evidence="8 9" key="1">
    <citation type="submission" date="2018-04" db="EMBL/GenBank/DDBJ databases">
        <title>Genomic Encyclopedia of Archaeal and Bacterial Type Strains, Phase II (KMG-II): from individual species to whole genera.</title>
        <authorList>
            <person name="Goeker M."/>
        </authorList>
    </citation>
    <scope>NUCLEOTIDE SEQUENCE [LARGE SCALE GENOMIC DNA]</scope>
    <source>
        <strain evidence="8 9">DSM 26809</strain>
    </source>
</reference>
<comment type="subcellular location">
    <subcellularLocation>
        <location evidence="1">Membrane</location>
        <topology evidence="1">Multi-pass membrane protein</topology>
    </subcellularLocation>
</comment>
<dbReference type="Proteomes" id="UP000244168">
    <property type="component" value="Unassembled WGS sequence"/>
</dbReference>
<dbReference type="InterPro" id="IPR051533">
    <property type="entry name" value="WaaL-like"/>
</dbReference>